<keyword evidence="2" id="KW-0175">Coiled coil</keyword>
<dbReference type="InterPro" id="IPR043128">
    <property type="entry name" value="Rev_trsase/Diguanyl_cyclase"/>
</dbReference>
<feature type="domain" description="GGDEF" evidence="4">
    <location>
        <begin position="620"/>
        <end position="750"/>
    </location>
</feature>
<dbReference type="STRING" id="1121919.SAMN02745975_00928"/>
<feature type="transmembrane region" description="Helical" evidence="3">
    <location>
        <begin position="41"/>
        <end position="60"/>
    </location>
</feature>
<dbReference type="Pfam" id="PF00497">
    <property type="entry name" value="SBP_bac_3"/>
    <property type="match status" value="2"/>
</dbReference>
<dbReference type="PROSITE" id="PS50887">
    <property type="entry name" value="GGDEF"/>
    <property type="match status" value="1"/>
</dbReference>
<dbReference type="EMBL" id="FQZV01000010">
    <property type="protein sequence ID" value="SHI93317.1"/>
    <property type="molecule type" value="Genomic_DNA"/>
</dbReference>
<dbReference type="AlphaFoldDB" id="A0A1M6F6I3"/>
<evidence type="ECO:0000313" key="5">
    <source>
        <dbReference type="EMBL" id="SHI93317.1"/>
    </source>
</evidence>
<reference evidence="6" key="1">
    <citation type="submission" date="2016-11" db="EMBL/GenBank/DDBJ databases">
        <authorList>
            <person name="Varghese N."/>
            <person name="Submissions S."/>
        </authorList>
    </citation>
    <scope>NUCLEOTIDE SEQUENCE [LARGE SCALE GENOMIC DNA]</scope>
    <source>
        <strain evidence="6">DSM 17957</strain>
    </source>
</reference>
<evidence type="ECO:0000256" key="1">
    <source>
        <dbReference type="ARBA" id="ARBA00022729"/>
    </source>
</evidence>
<dbReference type="SUPFAM" id="SSF53850">
    <property type="entry name" value="Periplasmic binding protein-like II"/>
    <property type="match status" value="2"/>
</dbReference>
<accession>A0A1M6F6I3</accession>
<dbReference type="SMART" id="SM00267">
    <property type="entry name" value="GGDEF"/>
    <property type="match status" value="1"/>
</dbReference>
<dbReference type="CDD" id="cd01007">
    <property type="entry name" value="PBP2_BvgS_HisK_like"/>
    <property type="match status" value="2"/>
</dbReference>
<dbReference type="InterPro" id="IPR001638">
    <property type="entry name" value="Solute-binding_3/MltF_N"/>
</dbReference>
<gene>
    <name evidence="5" type="ORF">SAMN02745975_00928</name>
</gene>
<evidence type="ECO:0000256" key="3">
    <source>
        <dbReference type="SAM" id="Phobius"/>
    </source>
</evidence>
<dbReference type="SMART" id="SM00062">
    <property type="entry name" value="PBPb"/>
    <property type="match status" value="2"/>
</dbReference>
<dbReference type="NCBIfam" id="TIGR00254">
    <property type="entry name" value="GGDEF"/>
    <property type="match status" value="1"/>
</dbReference>
<feature type="coiled-coil region" evidence="2">
    <location>
        <begin position="678"/>
        <end position="705"/>
    </location>
</feature>
<dbReference type="InterPro" id="IPR000160">
    <property type="entry name" value="GGDEF_dom"/>
</dbReference>
<dbReference type="Gene3D" id="3.30.70.270">
    <property type="match status" value="1"/>
</dbReference>
<dbReference type="OrthoDB" id="9805474at2"/>
<name>A0A1M6F6I3_9FIRM</name>
<dbReference type="Proteomes" id="UP000184536">
    <property type="component" value="Unassembled WGS sequence"/>
</dbReference>
<keyword evidence="3" id="KW-0472">Membrane</keyword>
<dbReference type="InterPro" id="IPR029787">
    <property type="entry name" value="Nucleotide_cyclase"/>
</dbReference>
<dbReference type="PANTHER" id="PTHR35936">
    <property type="entry name" value="MEMBRANE-BOUND LYTIC MUREIN TRANSGLYCOSYLASE F"/>
    <property type="match status" value="1"/>
</dbReference>
<dbReference type="CDD" id="cd01949">
    <property type="entry name" value="GGDEF"/>
    <property type="match status" value="1"/>
</dbReference>
<feature type="transmembrane region" description="Helical" evidence="3">
    <location>
        <begin position="551"/>
        <end position="573"/>
    </location>
</feature>
<keyword evidence="6" id="KW-1185">Reference proteome</keyword>
<dbReference type="SUPFAM" id="SSF55073">
    <property type="entry name" value="Nucleotide cyclase"/>
    <property type="match status" value="1"/>
</dbReference>
<organism evidence="5 6">
    <name type="scientific">Geosporobacter subterraneus DSM 17957</name>
    <dbReference type="NCBI Taxonomy" id="1121919"/>
    <lineage>
        <taxon>Bacteria</taxon>
        <taxon>Bacillati</taxon>
        <taxon>Bacillota</taxon>
        <taxon>Clostridia</taxon>
        <taxon>Peptostreptococcales</taxon>
        <taxon>Thermotaleaceae</taxon>
        <taxon>Geosporobacter</taxon>
    </lineage>
</organism>
<keyword evidence="3" id="KW-0812">Transmembrane</keyword>
<keyword evidence="3" id="KW-1133">Transmembrane helix</keyword>
<dbReference type="Gene3D" id="3.40.190.10">
    <property type="entry name" value="Periplasmic binding protein-like II"/>
    <property type="match status" value="4"/>
</dbReference>
<dbReference type="Pfam" id="PF00990">
    <property type="entry name" value="GGDEF"/>
    <property type="match status" value="1"/>
</dbReference>
<dbReference type="PANTHER" id="PTHR35936:SF32">
    <property type="entry name" value="MEMBRANE-BOUND LYTIC MUREIN TRANSGLYCOSYLASE F"/>
    <property type="match status" value="1"/>
</dbReference>
<evidence type="ECO:0000259" key="4">
    <source>
        <dbReference type="PROSITE" id="PS50887"/>
    </source>
</evidence>
<evidence type="ECO:0000256" key="2">
    <source>
        <dbReference type="SAM" id="Coils"/>
    </source>
</evidence>
<protein>
    <submittedName>
        <fullName evidence="5">Diguanylate cyclase (GGDEF) domain-containing protein</fullName>
    </submittedName>
</protein>
<proteinExistence type="predicted"/>
<sequence>MINNIQIVEIVNIVKKVQQNRLISNKMSNTHQGGEDSVRKYILITLCTFMCIFLIVGDALEGDLKHSVKLTDQEKQWLLENKGRVLIMGLVPYSGTDYYQYNGENRGYLLGLQKSLQEELGLVIKIEASKNWAQIYQGLQDGDIDILCGANETPERKRFMSFTRPVHKYPYGIIGKANSNIHTIGDIDGKRVGFIDGDVVADLLPQKYKNIKYGQRDFATQEEGIQALLEDRIDAFIITGGAVINEFIYRYPDLKQVASIRTITSDMTLSTRKEDEILARILDKKIAQMNNTILPKLIHEAEVGYYKKIMNLTPEEVEWLKKDGVAVYGITKDYLPFDYYKDGHYMGISGQIIREISRITGIQFIGKYEDFDVLYDLLEKGEIDLLNIAKTEERIKRFHFPRPYSTERDVIIGRKESEDVLDVYGLEGKTVAVIKGFWHGEHLIKNLTDVKIVETNNIQESLRLVHNKKVDYLIENPTVARYYIEDLRLYDLTEKGVTSTDSYLYYGVAQGQPELAGIIDKAIPLLDIDALFKEGYREVPHRYDPESYRRLITLIIGLGVLLIAVILFVIKLINDLIKEKTETELLRQREQFLYTDALTGLYNRNYFNRKVKEQMDQEKYPQTVIICDINNLKIVNDQHGHHVGDELLKTFADSVKSACPEDSVIIRLGGDEFLILLTAVEEKDIEQIIEEIKQLNNNKPITTEKNNQIVVESAFGFAARYSSQVHIEELIQLADKNMYSDKRKEKKNYI</sequence>
<keyword evidence="1" id="KW-0732">Signal</keyword>
<evidence type="ECO:0000313" key="6">
    <source>
        <dbReference type="Proteomes" id="UP000184536"/>
    </source>
</evidence>